<sequence>MTFVDLLGYGAMFSIAIAFMMKDIVALRALNILGAVLFIIYSLLLPTPAYPVAGLNVFIALVNIYYVFKLTRKDKK</sequence>
<proteinExistence type="predicted"/>
<protein>
    <recommendedName>
        <fullName evidence="4">L-lactate dehydrogenase</fullName>
    </recommendedName>
</protein>
<dbReference type="KEGG" id="adp:NCTC12871_01265"/>
<dbReference type="RefSeq" id="WP_126599989.1">
    <property type="nucleotide sequence ID" value="NZ_LR134510.1"/>
</dbReference>
<dbReference type="EMBL" id="LR134510">
    <property type="protein sequence ID" value="VEJ09780.1"/>
    <property type="molecule type" value="Genomic_DNA"/>
</dbReference>
<dbReference type="AlphaFoldDB" id="A0A448TV33"/>
<feature type="transmembrane region" description="Helical" evidence="1">
    <location>
        <begin position="26"/>
        <end position="44"/>
    </location>
</feature>
<reference evidence="2 3" key="1">
    <citation type="submission" date="2018-12" db="EMBL/GenBank/DDBJ databases">
        <authorList>
            <consortium name="Pathogen Informatics"/>
        </authorList>
    </citation>
    <scope>NUCLEOTIDE SEQUENCE [LARGE SCALE GENOMIC DNA]</scope>
    <source>
        <strain evidence="2 3">NCTC12871</strain>
    </source>
</reference>
<evidence type="ECO:0000256" key="1">
    <source>
        <dbReference type="SAM" id="Phobius"/>
    </source>
</evidence>
<feature type="transmembrane region" description="Helical" evidence="1">
    <location>
        <begin position="50"/>
        <end position="68"/>
    </location>
</feature>
<evidence type="ECO:0000313" key="3">
    <source>
        <dbReference type="Proteomes" id="UP000279799"/>
    </source>
</evidence>
<accession>A0A448TV33</accession>
<name>A0A448TV33_9PAST</name>
<organism evidence="2 3">
    <name type="scientific">Actinobacillus delphinicola</name>
    <dbReference type="NCBI Taxonomy" id="51161"/>
    <lineage>
        <taxon>Bacteria</taxon>
        <taxon>Pseudomonadati</taxon>
        <taxon>Pseudomonadota</taxon>
        <taxon>Gammaproteobacteria</taxon>
        <taxon>Pasteurellales</taxon>
        <taxon>Pasteurellaceae</taxon>
        <taxon>Actinobacillus</taxon>
    </lineage>
</organism>
<evidence type="ECO:0008006" key="4">
    <source>
        <dbReference type="Google" id="ProtNLM"/>
    </source>
</evidence>
<dbReference type="OrthoDB" id="677174at2"/>
<gene>
    <name evidence="2" type="ORF">NCTC12871_01265</name>
</gene>
<evidence type="ECO:0000313" key="2">
    <source>
        <dbReference type="EMBL" id="VEJ09780.1"/>
    </source>
</evidence>
<keyword evidence="1" id="KW-0812">Transmembrane</keyword>
<keyword evidence="1" id="KW-0472">Membrane</keyword>
<keyword evidence="3" id="KW-1185">Reference proteome</keyword>
<dbReference type="Proteomes" id="UP000279799">
    <property type="component" value="Chromosome"/>
</dbReference>
<keyword evidence="1" id="KW-1133">Transmembrane helix</keyword>